<dbReference type="AlphaFoldDB" id="A0A4Y7S9Q9"/>
<keyword evidence="1" id="KW-1133">Transmembrane helix</keyword>
<organism evidence="3 4">
    <name type="scientific">Coprinellus micaceus</name>
    <name type="common">Glistening ink-cap mushroom</name>
    <name type="synonym">Coprinus micaceus</name>
    <dbReference type="NCBI Taxonomy" id="71717"/>
    <lineage>
        <taxon>Eukaryota</taxon>
        <taxon>Fungi</taxon>
        <taxon>Dikarya</taxon>
        <taxon>Basidiomycota</taxon>
        <taxon>Agaricomycotina</taxon>
        <taxon>Agaricomycetes</taxon>
        <taxon>Agaricomycetidae</taxon>
        <taxon>Agaricales</taxon>
        <taxon>Agaricineae</taxon>
        <taxon>Psathyrellaceae</taxon>
        <taxon>Coprinellus</taxon>
    </lineage>
</organism>
<proteinExistence type="predicted"/>
<name>A0A4Y7S9Q9_COPMI</name>
<keyword evidence="1" id="KW-0472">Membrane</keyword>
<sequence>LRKKDSERCQMWKDEVQNILIFAGLFSAVVTAFIIESYKSLRKDPVEVMLEYLVASRIGNEIAFPVTTDSFSLPDSSSTRINTLWFLSLVFSLVTVLIGTIALQWLREHQHNHGDLEPQVAFSLHRMQVESLDRWLVPHIFTLLSL</sequence>
<gene>
    <name evidence="3" type="ORF">FA13DRAFT_1607936</name>
</gene>
<feature type="transmembrane region" description="Helical" evidence="1">
    <location>
        <begin position="84"/>
        <end position="106"/>
    </location>
</feature>
<dbReference type="Proteomes" id="UP000298030">
    <property type="component" value="Unassembled WGS sequence"/>
</dbReference>
<dbReference type="Pfam" id="PF20153">
    <property type="entry name" value="DUF6535"/>
    <property type="match status" value="1"/>
</dbReference>
<accession>A0A4Y7S9Q9</accession>
<feature type="non-terminal residue" evidence="3">
    <location>
        <position position="146"/>
    </location>
</feature>
<feature type="non-terminal residue" evidence="3">
    <location>
        <position position="1"/>
    </location>
</feature>
<dbReference type="OrthoDB" id="2756178at2759"/>
<feature type="transmembrane region" description="Helical" evidence="1">
    <location>
        <begin position="20"/>
        <end position="38"/>
    </location>
</feature>
<evidence type="ECO:0000313" key="3">
    <source>
        <dbReference type="EMBL" id="TEB18244.1"/>
    </source>
</evidence>
<dbReference type="STRING" id="71717.A0A4Y7S9Q9"/>
<dbReference type="InterPro" id="IPR045338">
    <property type="entry name" value="DUF6535"/>
</dbReference>
<feature type="domain" description="DUF6535" evidence="2">
    <location>
        <begin position="2"/>
        <end position="145"/>
    </location>
</feature>
<dbReference type="EMBL" id="QPFP01000275">
    <property type="protein sequence ID" value="TEB18244.1"/>
    <property type="molecule type" value="Genomic_DNA"/>
</dbReference>
<comment type="caution">
    <text evidence="3">The sequence shown here is derived from an EMBL/GenBank/DDBJ whole genome shotgun (WGS) entry which is preliminary data.</text>
</comment>
<keyword evidence="4" id="KW-1185">Reference proteome</keyword>
<keyword evidence="1" id="KW-0812">Transmembrane</keyword>
<evidence type="ECO:0000259" key="2">
    <source>
        <dbReference type="Pfam" id="PF20153"/>
    </source>
</evidence>
<evidence type="ECO:0000256" key="1">
    <source>
        <dbReference type="SAM" id="Phobius"/>
    </source>
</evidence>
<evidence type="ECO:0000313" key="4">
    <source>
        <dbReference type="Proteomes" id="UP000298030"/>
    </source>
</evidence>
<reference evidence="3 4" key="1">
    <citation type="journal article" date="2019" name="Nat. Ecol. Evol.">
        <title>Megaphylogeny resolves global patterns of mushroom evolution.</title>
        <authorList>
            <person name="Varga T."/>
            <person name="Krizsan K."/>
            <person name="Foldi C."/>
            <person name="Dima B."/>
            <person name="Sanchez-Garcia M."/>
            <person name="Sanchez-Ramirez S."/>
            <person name="Szollosi G.J."/>
            <person name="Szarkandi J.G."/>
            <person name="Papp V."/>
            <person name="Albert L."/>
            <person name="Andreopoulos W."/>
            <person name="Angelini C."/>
            <person name="Antonin V."/>
            <person name="Barry K.W."/>
            <person name="Bougher N.L."/>
            <person name="Buchanan P."/>
            <person name="Buyck B."/>
            <person name="Bense V."/>
            <person name="Catcheside P."/>
            <person name="Chovatia M."/>
            <person name="Cooper J."/>
            <person name="Damon W."/>
            <person name="Desjardin D."/>
            <person name="Finy P."/>
            <person name="Geml J."/>
            <person name="Haridas S."/>
            <person name="Hughes K."/>
            <person name="Justo A."/>
            <person name="Karasinski D."/>
            <person name="Kautmanova I."/>
            <person name="Kiss B."/>
            <person name="Kocsube S."/>
            <person name="Kotiranta H."/>
            <person name="LaButti K.M."/>
            <person name="Lechner B.E."/>
            <person name="Liimatainen K."/>
            <person name="Lipzen A."/>
            <person name="Lukacs Z."/>
            <person name="Mihaltcheva S."/>
            <person name="Morgado L.N."/>
            <person name="Niskanen T."/>
            <person name="Noordeloos M.E."/>
            <person name="Ohm R.A."/>
            <person name="Ortiz-Santana B."/>
            <person name="Ovrebo C."/>
            <person name="Racz N."/>
            <person name="Riley R."/>
            <person name="Savchenko A."/>
            <person name="Shiryaev A."/>
            <person name="Soop K."/>
            <person name="Spirin V."/>
            <person name="Szebenyi C."/>
            <person name="Tomsovsky M."/>
            <person name="Tulloss R.E."/>
            <person name="Uehling J."/>
            <person name="Grigoriev I.V."/>
            <person name="Vagvolgyi C."/>
            <person name="Papp T."/>
            <person name="Martin F.M."/>
            <person name="Miettinen O."/>
            <person name="Hibbett D.S."/>
            <person name="Nagy L.G."/>
        </authorList>
    </citation>
    <scope>NUCLEOTIDE SEQUENCE [LARGE SCALE GENOMIC DNA]</scope>
    <source>
        <strain evidence="3 4">FP101781</strain>
    </source>
</reference>
<protein>
    <recommendedName>
        <fullName evidence="2">DUF6535 domain-containing protein</fullName>
    </recommendedName>
</protein>